<evidence type="ECO:0000313" key="9">
    <source>
        <dbReference type="Proteomes" id="UP000005237"/>
    </source>
</evidence>
<dbReference type="GO" id="GO:0005254">
    <property type="term" value="F:chloride channel activity"/>
    <property type="evidence" value="ECO:0007669"/>
    <property type="project" value="UniProtKB-KW"/>
</dbReference>
<reference evidence="8" key="2">
    <citation type="submission" date="2022-06" db="UniProtKB">
        <authorList>
            <consortium name="EnsemblMetazoa"/>
        </authorList>
    </citation>
    <scope>IDENTIFICATION</scope>
    <source>
        <strain evidence="8">DF5081</strain>
    </source>
</reference>
<comment type="function">
    <text evidence="6">Forms chloride channels.</text>
</comment>
<dbReference type="GO" id="GO:0005886">
    <property type="term" value="C:plasma membrane"/>
    <property type="evidence" value="ECO:0007669"/>
    <property type="project" value="UniProtKB-SubCell"/>
</dbReference>
<comment type="subcellular location">
    <subcellularLocation>
        <location evidence="6">Cell membrane</location>
        <topology evidence="6">Multi-pass membrane protein</topology>
    </subcellularLocation>
    <subcellularLocation>
        <location evidence="1">Membrane</location>
        <topology evidence="1">Multi-pass membrane protein</topology>
    </subcellularLocation>
</comment>
<keyword evidence="6" id="KW-0407">Ion channel</keyword>
<dbReference type="PANTHER" id="PTHR10736">
    <property type="entry name" value="BESTROPHIN"/>
    <property type="match status" value="1"/>
</dbReference>
<evidence type="ECO:0000313" key="8">
    <source>
        <dbReference type="EnsemblMetazoa" id="CJA02976.1"/>
    </source>
</evidence>
<feature type="transmembrane region" description="Helical" evidence="6">
    <location>
        <begin position="28"/>
        <end position="50"/>
    </location>
</feature>
<keyword evidence="6" id="KW-0813">Transport</keyword>
<evidence type="ECO:0000256" key="6">
    <source>
        <dbReference type="RuleBase" id="RU363126"/>
    </source>
</evidence>
<dbReference type="GO" id="GO:0034707">
    <property type="term" value="C:chloride channel complex"/>
    <property type="evidence" value="ECO:0007669"/>
    <property type="project" value="UniProtKB-KW"/>
</dbReference>
<feature type="region of interest" description="Disordered" evidence="7">
    <location>
        <begin position="563"/>
        <end position="622"/>
    </location>
</feature>
<keyword evidence="6" id="KW-0868">Chloride</keyword>
<dbReference type="InterPro" id="IPR000615">
    <property type="entry name" value="Bestrophin"/>
</dbReference>
<accession>A0A8R1DI05</accession>
<name>A0A8R1DI05_CAEJA</name>
<reference evidence="9" key="1">
    <citation type="submission" date="2010-08" db="EMBL/GenBank/DDBJ databases">
        <authorList>
            <consortium name="Caenorhabditis japonica Sequencing Consortium"/>
            <person name="Wilson R.K."/>
        </authorList>
    </citation>
    <scope>NUCLEOTIDE SEQUENCE [LARGE SCALE GENOMIC DNA]</scope>
    <source>
        <strain evidence="9">DF5081</strain>
    </source>
</reference>
<keyword evidence="9" id="KW-1185">Reference proteome</keyword>
<keyword evidence="3 6" id="KW-1133">Transmembrane helix</keyword>
<sequence length="622" mass="72617">MTINYNLAVSTSKPWTLFKLLLKWRGSIWKAVILELAVWLVLYGILSVIYRTALNPGQQRTFERIVQYCDGRLSYIPLNFMLGFFVTAVVNRWTYLYQIIGFIDNIGLMTAEYVRGRTEQARMYRRNIVRYCELAQVLVFRDISMRTRRRFPTLDTVVAAGFMMPHEKDRYDEIQYKYSKYWVPFQWAFSLTYEARKKGLIESDYYQVVVQDEIKKFRTGLAWICNYDWVPIPIMYPQLVCLAVHTYFLVCLLARQYVVTEHANNKTEIDLYFPIMSTLQFIFYMGWMKVAEAMLNPFGEDDDDFECNALIDRNITMVLMMVDQGYDRAPDLKRDDFWDEEVEPLYSEETARIPNNPLKGSVSDVKLPEYVHEIKMVPHCDDTSPLVPGDEMRRRRVSVVPVKPSDQQHHHHHGHRTRTSLGNIEMFRSFKNKIERSFSKPHLHDDLGRKTFSHGMLENMEFDAEKNSSPSNTNSSFTNSAFVNSGEDLSGKRIDTSSSQPQLASGKRGSEHPFQHHVLDDVLEDDESDENQLTIRKKVSVLEPAITLVERFNEVGELEEVKVNKEADKETEDSNEEEKKKEDKKEETESRPTRSRPFFIGIGRSESEDQGHPHLRPSAKFE</sequence>
<protein>
    <recommendedName>
        <fullName evidence="6">Bestrophin homolog</fullName>
    </recommendedName>
</protein>
<feature type="region of interest" description="Disordered" evidence="7">
    <location>
        <begin position="401"/>
        <end position="421"/>
    </location>
</feature>
<organism evidence="8 9">
    <name type="scientific">Caenorhabditis japonica</name>
    <dbReference type="NCBI Taxonomy" id="281687"/>
    <lineage>
        <taxon>Eukaryota</taxon>
        <taxon>Metazoa</taxon>
        <taxon>Ecdysozoa</taxon>
        <taxon>Nematoda</taxon>
        <taxon>Chromadorea</taxon>
        <taxon>Rhabditida</taxon>
        <taxon>Rhabditina</taxon>
        <taxon>Rhabditomorpha</taxon>
        <taxon>Rhabditoidea</taxon>
        <taxon>Rhabditidae</taxon>
        <taxon>Peloderinae</taxon>
        <taxon>Caenorhabditis</taxon>
    </lineage>
</organism>
<feature type="compositionally biased region" description="Basic residues" evidence="7">
    <location>
        <begin position="409"/>
        <end position="418"/>
    </location>
</feature>
<evidence type="ECO:0000256" key="4">
    <source>
        <dbReference type="ARBA" id="ARBA00023136"/>
    </source>
</evidence>
<feature type="transmembrane region" description="Helical" evidence="6">
    <location>
        <begin position="271"/>
        <end position="287"/>
    </location>
</feature>
<evidence type="ECO:0000256" key="1">
    <source>
        <dbReference type="ARBA" id="ARBA00004141"/>
    </source>
</evidence>
<feature type="transmembrane region" description="Helical" evidence="6">
    <location>
        <begin position="95"/>
        <end position="114"/>
    </location>
</feature>
<feature type="compositionally biased region" description="Low complexity" evidence="7">
    <location>
        <begin position="467"/>
        <end position="485"/>
    </location>
</feature>
<comment type="similarity">
    <text evidence="5 6">Belongs to the anion channel-forming bestrophin (TC 1.A.46) family. Calcium-sensitive chloride channel subfamily.</text>
</comment>
<feature type="compositionally biased region" description="Basic and acidic residues" evidence="7">
    <location>
        <begin position="577"/>
        <end position="592"/>
    </location>
</feature>
<feature type="region of interest" description="Disordered" evidence="7">
    <location>
        <begin position="464"/>
        <end position="514"/>
    </location>
</feature>
<evidence type="ECO:0000256" key="7">
    <source>
        <dbReference type="SAM" id="MobiDB-lite"/>
    </source>
</evidence>
<dbReference type="Proteomes" id="UP000005237">
    <property type="component" value="Unassembled WGS sequence"/>
</dbReference>
<keyword evidence="4 6" id="KW-0472">Membrane</keyword>
<feature type="transmembrane region" description="Helical" evidence="6">
    <location>
        <begin position="71"/>
        <end position="89"/>
    </location>
</feature>
<dbReference type="PANTHER" id="PTHR10736:SF61">
    <property type="entry name" value="BESTROPHIN HOMOLOG 24"/>
    <property type="match status" value="1"/>
</dbReference>
<dbReference type="AlphaFoldDB" id="A0A8R1DI05"/>
<dbReference type="InterPro" id="IPR021134">
    <property type="entry name" value="Bestrophin-like"/>
</dbReference>
<keyword evidence="6" id="KW-1003">Cell membrane</keyword>
<keyword evidence="2 6" id="KW-0812">Transmembrane</keyword>
<proteinExistence type="inferred from homology"/>
<evidence type="ECO:0000256" key="3">
    <source>
        <dbReference type="ARBA" id="ARBA00022989"/>
    </source>
</evidence>
<evidence type="ECO:0000256" key="5">
    <source>
        <dbReference type="ARBA" id="ARBA00034769"/>
    </source>
</evidence>
<feature type="compositionally biased region" description="Basic residues" evidence="7">
    <location>
        <begin position="613"/>
        <end position="622"/>
    </location>
</feature>
<evidence type="ECO:0000256" key="2">
    <source>
        <dbReference type="ARBA" id="ARBA00022692"/>
    </source>
</evidence>
<dbReference type="Pfam" id="PF01062">
    <property type="entry name" value="Bestrophin"/>
    <property type="match status" value="1"/>
</dbReference>
<keyword evidence="6" id="KW-0406">Ion transport</keyword>
<keyword evidence="6" id="KW-0869">Chloride channel</keyword>
<dbReference type="EnsemblMetazoa" id="CJA02976.1">
    <property type="protein sequence ID" value="CJA02976.1"/>
    <property type="gene ID" value="WBGene00122180"/>
</dbReference>